<feature type="non-terminal residue" evidence="2">
    <location>
        <position position="1"/>
    </location>
</feature>
<proteinExistence type="predicted"/>
<keyword evidence="3" id="KW-1185">Reference proteome</keyword>
<dbReference type="EMBL" id="EQ980675">
    <property type="protein sequence ID" value="EEF25023.1"/>
    <property type="molecule type" value="Genomic_DNA"/>
</dbReference>
<dbReference type="AlphaFoldDB" id="B9TGJ1"/>
<evidence type="ECO:0000313" key="2">
    <source>
        <dbReference type="EMBL" id="EEF25023.1"/>
    </source>
</evidence>
<evidence type="ECO:0000313" key="3">
    <source>
        <dbReference type="Proteomes" id="UP000008311"/>
    </source>
</evidence>
<evidence type="ECO:0000256" key="1">
    <source>
        <dbReference type="SAM" id="MobiDB-lite"/>
    </source>
</evidence>
<reference evidence="3" key="1">
    <citation type="journal article" date="2010" name="Nat. Biotechnol.">
        <title>Draft genome sequence of the oilseed species Ricinus communis.</title>
        <authorList>
            <person name="Chan A.P."/>
            <person name="Crabtree J."/>
            <person name="Zhao Q."/>
            <person name="Lorenzi H."/>
            <person name="Orvis J."/>
            <person name="Puiu D."/>
            <person name="Melake-Berhan A."/>
            <person name="Jones K.M."/>
            <person name="Redman J."/>
            <person name="Chen G."/>
            <person name="Cahoon E.B."/>
            <person name="Gedil M."/>
            <person name="Stanke M."/>
            <person name="Haas B.J."/>
            <person name="Wortman J.R."/>
            <person name="Fraser-Liggett C.M."/>
            <person name="Ravel J."/>
            <person name="Rabinowicz P.D."/>
        </authorList>
    </citation>
    <scope>NUCLEOTIDE SEQUENCE [LARGE SCALE GENOMIC DNA]</scope>
    <source>
        <strain evidence="3">cv. Hale</strain>
    </source>
</reference>
<name>B9TGJ1_RICCO</name>
<feature type="region of interest" description="Disordered" evidence="1">
    <location>
        <begin position="90"/>
        <end position="114"/>
    </location>
</feature>
<dbReference type="InParanoid" id="B9TGJ1"/>
<sequence>VNHLVEVDDGQARGVEDQLDGGPCAPVGLRDRRGHGRELRFEFADRHVVAGLADPRVETAEFAPLGRQPAAHDLVVAGIEDLAQLRRREGRQQHLGRGAQEQRPRPAAPVGQRRRRTAHLAMGVEHLHAEDARAHAVEAGGGHQFAHHRDAFAQHRVGIADVVVQQDDPRPERVVRILHALQQPGLEQQPHIAVAGGQRDLERRGDVVRRARQVGVVEQVEHPQHAPQAGHGFFRHANSSRVSWRDGEVLRDAIQIVPRARDADDISVGAQYHRPRLVGLEPVAQRRVGPVDDDSIGAAPAFGGGGRGGRERVGAADHRAAPAQQLVEQAAVCQPRLGKGPPGERARVGIEGALAQQLRRQLEDLG</sequence>
<gene>
    <name evidence="2" type="ORF">RCOM_1810630</name>
</gene>
<feature type="non-terminal residue" evidence="2">
    <location>
        <position position="366"/>
    </location>
</feature>
<feature type="region of interest" description="Disordered" evidence="1">
    <location>
        <begin position="290"/>
        <end position="312"/>
    </location>
</feature>
<dbReference type="Proteomes" id="UP000008311">
    <property type="component" value="Unassembled WGS sequence"/>
</dbReference>
<organism evidence="2 3">
    <name type="scientific">Ricinus communis</name>
    <name type="common">Castor bean</name>
    <dbReference type="NCBI Taxonomy" id="3988"/>
    <lineage>
        <taxon>Eukaryota</taxon>
        <taxon>Viridiplantae</taxon>
        <taxon>Streptophyta</taxon>
        <taxon>Embryophyta</taxon>
        <taxon>Tracheophyta</taxon>
        <taxon>Spermatophyta</taxon>
        <taxon>Magnoliopsida</taxon>
        <taxon>eudicotyledons</taxon>
        <taxon>Gunneridae</taxon>
        <taxon>Pentapetalae</taxon>
        <taxon>rosids</taxon>
        <taxon>fabids</taxon>
        <taxon>Malpighiales</taxon>
        <taxon>Euphorbiaceae</taxon>
        <taxon>Acalyphoideae</taxon>
        <taxon>Acalypheae</taxon>
        <taxon>Ricinus</taxon>
    </lineage>
</organism>
<accession>B9TGJ1</accession>
<protein>
    <submittedName>
        <fullName evidence="2">Uncharacterized protein</fullName>
    </submittedName>
</protein>